<dbReference type="AlphaFoldDB" id="A0A2Z3HRA4"/>
<dbReference type="EMBL" id="CP029479">
    <property type="protein sequence ID" value="AWM76676.1"/>
    <property type="molecule type" value="Genomic_DNA"/>
</dbReference>
<dbReference type="Proteomes" id="UP000247763">
    <property type="component" value="Chromosome"/>
</dbReference>
<evidence type="ECO:0000313" key="2">
    <source>
        <dbReference type="Proteomes" id="UP000247763"/>
    </source>
</evidence>
<dbReference type="RefSeq" id="WP_110449245.1">
    <property type="nucleotide sequence ID" value="NZ_CP029479.1"/>
</dbReference>
<protein>
    <submittedName>
        <fullName evidence="1">Uncharacterized protein</fullName>
    </submittedName>
</protein>
<organism evidence="1 2">
    <name type="scientific">Phenylobacterium parvum</name>
    <dbReference type="NCBI Taxonomy" id="2201350"/>
    <lineage>
        <taxon>Bacteria</taxon>
        <taxon>Pseudomonadati</taxon>
        <taxon>Pseudomonadota</taxon>
        <taxon>Alphaproteobacteria</taxon>
        <taxon>Caulobacterales</taxon>
        <taxon>Caulobacteraceae</taxon>
        <taxon>Phenylobacterium</taxon>
    </lineage>
</organism>
<accession>A0A2Z3HRA4</accession>
<evidence type="ECO:0000313" key="1">
    <source>
        <dbReference type="EMBL" id="AWM76676.1"/>
    </source>
</evidence>
<dbReference type="KEGG" id="phb:HYN04_02195"/>
<dbReference type="OrthoDB" id="7620235at2"/>
<name>A0A2Z3HRA4_9CAUL</name>
<keyword evidence="2" id="KW-1185">Reference proteome</keyword>
<sequence length="70" mass="7111">MPEGPAFSEQTRSAALALIAQYGEDAEVIATLRAAEFAALGDRKGLADWDDIIACVAAMQAGGTGGATLN</sequence>
<reference evidence="2" key="1">
    <citation type="submission" date="2018-05" db="EMBL/GenBank/DDBJ databases">
        <title>Genome sequencing of Phenylobacterium sp. HYN0004.</title>
        <authorList>
            <person name="Yi H."/>
            <person name="Baek C."/>
        </authorList>
    </citation>
    <scope>NUCLEOTIDE SEQUENCE [LARGE SCALE GENOMIC DNA]</scope>
    <source>
        <strain evidence="2">HYN0004</strain>
    </source>
</reference>
<proteinExistence type="predicted"/>
<gene>
    <name evidence="1" type="ORF">HYN04_02195</name>
</gene>